<dbReference type="PANTHER" id="PTHR24412:SF172">
    <property type="entry name" value="KELCH-LIKE PROTEIN 10"/>
    <property type="match status" value="1"/>
</dbReference>
<dbReference type="SMART" id="SM00248">
    <property type="entry name" value="ANK"/>
    <property type="match status" value="6"/>
</dbReference>
<accession>A0A6H5I8R4</accession>
<dbReference type="PANTHER" id="PTHR24412">
    <property type="entry name" value="KELCH PROTEIN"/>
    <property type="match status" value="1"/>
</dbReference>
<dbReference type="SUPFAM" id="SSF48403">
    <property type="entry name" value="Ankyrin repeat"/>
    <property type="match status" value="1"/>
</dbReference>
<reference evidence="5 6" key="1">
    <citation type="submission" date="2020-02" db="EMBL/GenBank/DDBJ databases">
        <authorList>
            <person name="Ferguson B K."/>
        </authorList>
    </citation>
    <scope>NUCLEOTIDE SEQUENCE [LARGE SCALE GENOMIC DNA]</scope>
</reference>
<evidence type="ECO:0000256" key="3">
    <source>
        <dbReference type="PROSITE-ProRule" id="PRU00023"/>
    </source>
</evidence>
<dbReference type="OrthoDB" id="191037at2759"/>
<gene>
    <name evidence="5" type="ORF">TBRA_LOCUS5042</name>
</gene>
<feature type="compositionally biased region" description="Polar residues" evidence="4">
    <location>
        <begin position="852"/>
        <end position="868"/>
    </location>
</feature>
<dbReference type="PROSITE" id="PS50297">
    <property type="entry name" value="ANK_REP_REGION"/>
    <property type="match status" value="2"/>
</dbReference>
<evidence type="ECO:0000313" key="5">
    <source>
        <dbReference type="EMBL" id="CAB0033122.1"/>
    </source>
</evidence>
<dbReference type="PROSITE" id="PS50088">
    <property type="entry name" value="ANK_REPEAT"/>
    <property type="match status" value="3"/>
</dbReference>
<feature type="region of interest" description="Disordered" evidence="4">
    <location>
        <begin position="838"/>
        <end position="868"/>
    </location>
</feature>
<evidence type="ECO:0000256" key="2">
    <source>
        <dbReference type="ARBA" id="ARBA00022737"/>
    </source>
</evidence>
<evidence type="ECO:0000256" key="4">
    <source>
        <dbReference type="SAM" id="MobiDB-lite"/>
    </source>
</evidence>
<name>A0A6H5I8R4_9HYME</name>
<evidence type="ECO:0000313" key="6">
    <source>
        <dbReference type="Proteomes" id="UP000479190"/>
    </source>
</evidence>
<dbReference type="EMBL" id="CADCXV010000699">
    <property type="protein sequence ID" value="CAB0033122.1"/>
    <property type="molecule type" value="Genomic_DNA"/>
</dbReference>
<evidence type="ECO:0000256" key="1">
    <source>
        <dbReference type="ARBA" id="ARBA00022441"/>
    </source>
</evidence>
<dbReference type="InterPro" id="IPR036770">
    <property type="entry name" value="Ankyrin_rpt-contain_sf"/>
</dbReference>
<feature type="repeat" description="ANK" evidence="3">
    <location>
        <begin position="329"/>
        <end position="357"/>
    </location>
</feature>
<dbReference type="SMART" id="SM00612">
    <property type="entry name" value="Kelch"/>
    <property type="match status" value="5"/>
</dbReference>
<proteinExistence type="predicted"/>
<dbReference type="Pfam" id="PF01344">
    <property type="entry name" value="Kelch_1"/>
    <property type="match status" value="5"/>
</dbReference>
<feature type="compositionally biased region" description="Basic and acidic residues" evidence="4">
    <location>
        <begin position="838"/>
        <end position="848"/>
    </location>
</feature>
<dbReference type="Pfam" id="PF12796">
    <property type="entry name" value="Ank_2"/>
    <property type="match status" value="1"/>
</dbReference>
<feature type="repeat" description="ANK" evidence="3">
    <location>
        <begin position="177"/>
        <end position="213"/>
    </location>
</feature>
<sequence>MAEHVDLETIKCLRDEVNWEDEMERRKFLRRLYPLIKNSNGQLSNLWKVFRPEEIKRLISDSARDILLAEYYIDRVEKYQRFIEFAILVGCNEGNLDVDEVALLRRLNDLCDGPDLHICDPWVARCLFDVYAKFNANYFDEETRPEHFLLACKFPSYDVVNKFLELGQDPNCRCRNTGDSPLHLLTFWILDDDVAQTIELLLRNGANPNAANLRGSTPLHKLCGNLYLNHIDIIERFLVVCDDVQQVVHIDARDGQGRTPLHLALEHDLHELVKLLLRRGADPNLTDDDGRTLLHVICEKDRDDEFARILFEICDERQLTVQVNTRDKSGKTPLQLAVAKLSPNTVDMLLNRGADMSNCLFPTPIDTKLRIDSSLICKMRVASGALAVAEHLEARGYRVSRSDALMIMKFFANHDLFEKSSDLEESLRDDQEFASKAKKAMIVPSLSLYDLIHLGPEEEEKLLTYRDYFVFTRHDKLRSIRRHYKNCFLHLCEKLSRGFFRRWALDPFYELIHKRLPILCCEQVLEELNNQDLADRWYLSSWMDSTPRAYHGVCSLDRLIYIIGGYDGHNYFHTVRSFDPVSKEWRERACMYHARCYVSTCVHGTQITRQKKKNMTKIRHLLSIAVLSPVADGKIYALGGNSGMTRLSSCERYDPGANQWELIAPMNWPRSDASAAALDDKIYIVGGFDGQLVLDYVEVYDCAQNQWSYLAFMSQPRSGVSLVAYRGCLYALGGFNGVDRLSSCERYDPVENSGSGSGNAATWQPCGAMLDARSNFATAVLDGRLYAVGGFDGSLPVPSCECYEPETDSWRASAPMNLSRSALGACVLAGLPNSREYSFHREEGRRDDGAEDNTNNNRPRQQHQSNGNGNMIASRVLISIPSKLDNLNLNNSNFFQDHLYFNCRSLYLLCRLNIQILLMNYQRVHSLKNNELSEEILDGFSLGQEEFDELEKNSDLNQDLVLLMASSRAREDFFSDHASETVDLTSNSVILPRLMLNTRTKTEFLDFIIVNEETKSAQRIPRVYFTRKIVNLVSAVKLLLLVDFPSFDKQIDAFLEKAAESIKDAKKFLGSIGLIVTQVQNEQQIQQVKDHLKNLLDSPKGSDKITSIIDALHVEYEGKDDWNRLGFVESPSGSSLESYKMKDLELGRVQNTLSIVQTSVTNYQKLRSYQDKINVVGNQIDSAVEDIGKLKRYESQIYSVIVPVCKNIQDSVDQVQEKLNSKSLAGLVVSNWQIQNVLKDVMEQIRDMTIGFKVQGEFLEIFKKVEEGIDVMVKMYKIVDEYHDKIGLGKFIANINAHGSKAVVTGNNHLDESVNDLKLEIQNNVVMQHYKVATSAVKRNVFPFAHAFFSQYNLPNILKTYKHTDDIMTYFSSLLDKLRNKMLQYKAIVYDRDQFVLPNVAFHGKEGWSKPFYTWKHNEHKNNIKKLLHGQKVTLKADIEHGFEGNAVKFNKIGIDFASPNKTVQLKLRESLRDYRVIMTHLGHSFYRCDNRIYMIPNAIQTIEYSMTEHRDSHAPVFKTMVYEKIANNTPVLSPYATWQIQLYNPRNRFHELSKYSSEMVDLLLVGMGQYVKLNRPEWCNEQLDQYYERSDNY</sequence>
<keyword evidence="3" id="KW-0040">ANK repeat</keyword>
<dbReference type="SUPFAM" id="SSF117281">
    <property type="entry name" value="Kelch motif"/>
    <property type="match status" value="2"/>
</dbReference>
<feature type="repeat" description="ANK" evidence="3">
    <location>
        <begin position="256"/>
        <end position="288"/>
    </location>
</feature>
<dbReference type="InterPro" id="IPR002110">
    <property type="entry name" value="Ankyrin_rpt"/>
</dbReference>
<dbReference type="Gene3D" id="2.120.10.80">
    <property type="entry name" value="Kelch-type beta propeller"/>
    <property type="match status" value="2"/>
</dbReference>
<dbReference type="Gene3D" id="1.25.40.20">
    <property type="entry name" value="Ankyrin repeat-containing domain"/>
    <property type="match status" value="2"/>
</dbReference>
<dbReference type="Proteomes" id="UP000479190">
    <property type="component" value="Unassembled WGS sequence"/>
</dbReference>
<dbReference type="InterPro" id="IPR006652">
    <property type="entry name" value="Kelch_1"/>
</dbReference>
<keyword evidence="6" id="KW-1185">Reference proteome</keyword>
<organism evidence="5 6">
    <name type="scientific">Trichogramma brassicae</name>
    <dbReference type="NCBI Taxonomy" id="86971"/>
    <lineage>
        <taxon>Eukaryota</taxon>
        <taxon>Metazoa</taxon>
        <taxon>Ecdysozoa</taxon>
        <taxon>Arthropoda</taxon>
        <taxon>Hexapoda</taxon>
        <taxon>Insecta</taxon>
        <taxon>Pterygota</taxon>
        <taxon>Neoptera</taxon>
        <taxon>Endopterygota</taxon>
        <taxon>Hymenoptera</taxon>
        <taxon>Apocrita</taxon>
        <taxon>Proctotrupomorpha</taxon>
        <taxon>Chalcidoidea</taxon>
        <taxon>Trichogrammatidae</taxon>
        <taxon>Trichogramma</taxon>
    </lineage>
</organism>
<dbReference type="InterPro" id="IPR015915">
    <property type="entry name" value="Kelch-typ_b-propeller"/>
</dbReference>
<keyword evidence="1" id="KW-0880">Kelch repeat</keyword>
<keyword evidence="2" id="KW-0677">Repeat</keyword>
<protein>
    <submittedName>
        <fullName evidence="5">Uncharacterized protein</fullName>
    </submittedName>
</protein>